<organism evidence="11 12">
    <name type="scientific">Verticillium longisporum</name>
    <name type="common">Verticillium dahliae var. longisporum</name>
    <dbReference type="NCBI Taxonomy" id="100787"/>
    <lineage>
        <taxon>Eukaryota</taxon>
        <taxon>Fungi</taxon>
        <taxon>Dikarya</taxon>
        <taxon>Ascomycota</taxon>
        <taxon>Pezizomycotina</taxon>
        <taxon>Sordariomycetes</taxon>
        <taxon>Hypocreomycetidae</taxon>
        <taxon>Glomerellales</taxon>
        <taxon>Plectosphaerellaceae</taxon>
        <taxon>Verticillium</taxon>
    </lineage>
</organism>
<keyword evidence="12" id="KW-1185">Reference proteome</keyword>
<dbReference type="GO" id="GO:0005886">
    <property type="term" value="C:plasma membrane"/>
    <property type="evidence" value="ECO:0007669"/>
    <property type="project" value="UniProtKB-SubCell"/>
</dbReference>
<keyword evidence="6 10" id="KW-0812">Transmembrane</keyword>
<evidence type="ECO:0000256" key="1">
    <source>
        <dbReference type="ARBA" id="ARBA00004651"/>
    </source>
</evidence>
<keyword evidence="4" id="KW-0328">Glycosyltransferase</keyword>
<dbReference type="EMBL" id="CVQH01014925">
    <property type="protein sequence ID" value="CRK22982.1"/>
    <property type="molecule type" value="Genomic_DNA"/>
</dbReference>
<dbReference type="STRING" id="100787.A0A0G4LLQ8"/>
<gene>
    <name evidence="11" type="ORF">BN1708_017994</name>
</gene>
<feature type="non-terminal residue" evidence="11">
    <location>
        <position position="91"/>
    </location>
</feature>
<evidence type="ECO:0000256" key="2">
    <source>
        <dbReference type="ARBA" id="ARBA00012543"/>
    </source>
</evidence>
<sequence length="91" mass="10526">MFAAVFIAVKAIMADVNDGTPFSLGELFRNPVFYTLIVSVMSTYGIWFLASFLMFDPWHMFTSFVQYMLLTPTYINILNVYAFCNTHDISW</sequence>
<protein>
    <recommendedName>
        <fullName evidence="2">chitin synthase</fullName>
        <ecNumber evidence="2">2.4.1.16</ecNumber>
    </recommendedName>
</protein>
<keyword evidence="3" id="KW-1003">Cell membrane</keyword>
<name>A0A0G4LLQ8_VERLO</name>
<feature type="transmembrane region" description="Helical" evidence="10">
    <location>
        <begin position="33"/>
        <end position="55"/>
    </location>
</feature>
<evidence type="ECO:0000256" key="8">
    <source>
        <dbReference type="ARBA" id="ARBA00023316"/>
    </source>
</evidence>
<evidence type="ECO:0000256" key="9">
    <source>
        <dbReference type="ARBA" id="ARBA00049510"/>
    </source>
</evidence>
<dbReference type="InterPro" id="IPR004835">
    <property type="entry name" value="Chitin_synth"/>
</dbReference>
<dbReference type="GO" id="GO:0004100">
    <property type="term" value="F:chitin synthase activity"/>
    <property type="evidence" value="ECO:0007669"/>
    <property type="project" value="UniProtKB-EC"/>
</dbReference>
<evidence type="ECO:0000256" key="7">
    <source>
        <dbReference type="ARBA" id="ARBA00023136"/>
    </source>
</evidence>
<dbReference type="PANTHER" id="PTHR22914:SF9">
    <property type="entry name" value="CHITIN SYNTHASE 1"/>
    <property type="match status" value="1"/>
</dbReference>
<comment type="catalytic activity">
    <reaction evidence="9">
        <text>[(1-&gt;4)-N-acetyl-beta-D-glucosaminyl](n) + UDP-N-acetyl-alpha-D-glucosamine = [(1-&gt;4)-N-acetyl-beta-D-glucosaminyl](n+1) + UDP + H(+)</text>
        <dbReference type="Rhea" id="RHEA:16637"/>
        <dbReference type="Rhea" id="RHEA-COMP:9593"/>
        <dbReference type="Rhea" id="RHEA-COMP:9595"/>
        <dbReference type="ChEBI" id="CHEBI:15378"/>
        <dbReference type="ChEBI" id="CHEBI:17029"/>
        <dbReference type="ChEBI" id="CHEBI:57705"/>
        <dbReference type="ChEBI" id="CHEBI:58223"/>
        <dbReference type="EC" id="2.4.1.16"/>
    </reaction>
    <physiologicalReaction direction="left-to-right" evidence="9">
        <dbReference type="Rhea" id="RHEA:16638"/>
    </physiologicalReaction>
</comment>
<dbReference type="GO" id="GO:0071555">
    <property type="term" value="P:cell wall organization"/>
    <property type="evidence" value="ECO:0007669"/>
    <property type="project" value="UniProtKB-KW"/>
</dbReference>
<evidence type="ECO:0000256" key="3">
    <source>
        <dbReference type="ARBA" id="ARBA00022475"/>
    </source>
</evidence>
<dbReference type="EC" id="2.4.1.16" evidence="2"/>
<reference evidence="11 12" key="1">
    <citation type="submission" date="2015-05" db="EMBL/GenBank/DDBJ databases">
        <authorList>
            <person name="Wang D.B."/>
            <person name="Wang M."/>
        </authorList>
    </citation>
    <scope>NUCLEOTIDE SEQUENCE [LARGE SCALE GENOMIC DNA]</scope>
    <source>
        <strain evidence="11">VL1</strain>
    </source>
</reference>
<keyword evidence="10" id="KW-1133">Transmembrane helix</keyword>
<accession>A0A0G4LLQ8</accession>
<proteinExistence type="predicted"/>
<evidence type="ECO:0000313" key="11">
    <source>
        <dbReference type="EMBL" id="CRK22982.1"/>
    </source>
</evidence>
<comment type="subcellular location">
    <subcellularLocation>
        <location evidence="1">Cell membrane</location>
        <topology evidence="1">Multi-pass membrane protein</topology>
    </subcellularLocation>
</comment>
<evidence type="ECO:0000256" key="10">
    <source>
        <dbReference type="SAM" id="Phobius"/>
    </source>
</evidence>
<evidence type="ECO:0000256" key="6">
    <source>
        <dbReference type="ARBA" id="ARBA00022692"/>
    </source>
</evidence>
<keyword evidence="7 10" id="KW-0472">Membrane</keyword>
<keyword evidence="8" id="KW-0961">Cell wall biogenesis/degradation</keyword>
<dbReference type="AlphaFoldDB" id="A0A0G4LLQ8"/>
<dbReference type="GO" id="GO:0006031">
    <property type="term" value="P:chitin biosynthetic process"/>
    <property type="evidence" value="ECO:0007669"/>
    <property type="project" value="TreeGrafter"/>
</dbReference>
<dbReference type="Proteomes" id="UP000044602">
    <property type="component" value="Unassembled WGS sequence"/>
</dbReference>
<evidence type="ECO:0000256" key="4">
    <source>
        <dbReference type="ARBA" id="ARBA00022676"/>
    </source>
</evidence>
<dbReference type="GO" id="GO:0030428">
    <property type="term" value="C:cell septum"/>
    <property type="evidence" value="ECO:0007669"/>
    <property type="project" value="TreeGrafter"/>
</dbReference>
<evidence type="ECO:0000313" key="12">
    <source>
        <dbReference type="Proteomes" id="UP000044602"/>
    </source>
</evidence>
<dbReference type="PANTHER" id="PTHR22914">
    <property type="entry name" value="CHITIN SYNTHASE"/>
    <property type="match status" value="1"/>
</dbReference>
<evidence type="ECO:0000256" key="5">
    <source>
        <dbReference type="ARBA" id="ARBA00022679"/>
    </source>
</evidence>
<keyword evidence="5" id="KW-0808">Transferase</keyword>